<dbReference type="Gene3D" id="3.30.450.20">
    <property type="entry name" value="PAS domain"/>
    <property type="match status" value="2"/>
</dbReference>
<dbReference type="PANTHER" id="PTHR43304">
    <property type="entry name" value="PHYTOCHROME-LIKE PROTEIN CPH1"/>
    <property type="match status" value="1"/>
</dbReference>
<evidence type="ECO:0000313" key="10">
    <source>
        <dbReference type="EMBL" id="QVV88555.1"/>
    </source>
</evidence>
<dbReference type="KEGG" id="mrtj:KHC33_14705"/>
<protein>
    <recommendedName>
        <fullName evidence="2">histidine kinase</fullName>
        <ecNumber evidence="2">2.7.13.3</ecNumber>
    </recommendedName>
</protein>
<dbReference type="SUPFAM" id="SSF55874">
    <property type="entry name" value="ATPase domain of HSP90 chaperone/DNA topoisomerase II/histidine kinase"/>
    <property type="match status" value="1"/>
</dbReference>
<dbReference type="Gene3D" id="3.30.565.10">
    <property type="entry name" value="Histidine kinase-like ATPase, C-terminal domain"/>
    <property type="match status" value="1"/>
</dbReference>
<dbReference type="CDD" id="cd00156">
    <property type="entry name" value="REC"/>
    <property type="match status" value="1"/>
</dbReference>
<dbReference type="EMBL" id="CP075546">
    <property type="protein sequence ID" value="QVV88555.1"/>
    <property type="molecule type" value="Genomic_DNA"/>
</dbReference>
<feature type="domain" description="PAS" evidence="9">
    <location>
        <begin position="261"/>
        <end position="305"/>
    </location>
</feature>
<dbReference type="GO" id="GO:0004673">
    <property type="term" value="F:protein histidine kinase activity"/>
    <property type="evidence" value="ECO:0007669"/>
    <property type="project" value="UniProtKB-EC"/>
</dbReference>
<dbReference type="SUPFAM" id="SSF52172">
    <property type="entry name" value="CheY-like"/>
    <property type="match status" value="1"/>
</dbReference>
<evidence type="ECO:0000256" key="2">
    <source>
        <dbReference type="ARBA" id="ARBA00012438"/>
    </source>
</evidence>
<dbReference type="NCBIfam" id="TIGR00229">
    <property type="entry name" value="sensory_box"/>
    <property type="match status" value="1"/>
</dbReference>
<keyword evidence="11" id="KW-1185">Reference proteome</keyword>
<evidence type="ECO:0000313" key="11">
    <source>
        <dbReference type="Proteomes" id="UP000680656"/>
    </source>
</evidence>
<dbReference type="Pfam" id="PF13426">
    <property type="entry name" value="PAS_9"/>
    <property type="match status" value="2"/>
</dbReference>
<comment type="catalytic activity">
    <reaction evidence="1">
        <text>ATP + protein L-histidine = ADP + protein N-phospho-L-histidine.</text>
        <dbReference type="EC" id="2.7.13.3"/>
    </reaction>
</comment>
<proteinExistence type="predicted"/>
<feature type="domain" description="Histidine kinase" evidence="7">
    <location>
        <begin position="394"/>
        <end position="592"/>
    </location>
</feature>
<dbReference type="InterPro" id="IPR004358">
    <property type="entry name" value="Sig_transdc_His_kin-like_C"/>
</dbReference>
<dbReference type="InterPro" id="IPR005467">
    <property type="entry name" value="His_kinase_dom"/>
</dbReference>
<dbReference type="RefSeq" id="WP_214419364.1">
    <property type="nucleotide sequence ID" value="NZ_CP075546.1"/>
</dbReference>
<reference evidence="10 11" key="1">
    <citation type="submission" date="2021-05" db="EMBL/GenBank/DDBJ databases">
        <title>A novel Methanospirillum isolate from a pyrite-forming mixed culture.</title>
        <authorList>
            <person name="Bunk B."/>
            <person name="Sproer C."/>
            <person name="Spring S."/>
            <person name="Pester M."/>
        </authorList>
    </citation>
    <scope>NUCLEOTIDE SEQUENCE [LARGE SCALE GENOMIC DNA]</scope>
    <source>
        <strain evidence="10 11">J.3.6.1-F.2.7.3</strain>
    </source>
</reference>
<dbReference type="PROSITE" id="PS50109">
    <property type="entry name" value="HIS_KIN"/>
    <property type="match status" value="1"/>
</dbReference>
<feature type="modified residue" description="4-aspartylphosphate" evidence="6">
    <location>
        <position position="54"/>
    </location>
</feature>
<feature type="domain" description="Response regulatory" evidence="8">
    <location>
        <begin position="4"/>
        <end position="119"/>
    </location>
</feature>
<evidence type="ECO:0000256" key="5">
    <source>
        <dbReference type="ARBA" id="ARBA00022777"/>
    </source>
</evidence>
<dbReference type="PROSITE" id="PS50112">
    <property type="entry name" value="PAS"/>
    <property type="match status" value="1"/>
</dbReference>
<dbReference type="SMART" id="SM00091">
    <property type="entry name" value="PAS"/>
    <property type="match status" value="2"/>
</dbReference>
<evidence type="ECO:0000256" key="4">
    <source>
        <dbReference type="ARBA" id="ARBA00022679"/>
    </source>
</evidence>
<dbReference type="CDD" id="cd00130">
    <property type="entry name" value="PAS"/>
    <property type="match status" value="1"/>
</dbReference>
<dbReference type="Proteomes" id="UP000680656">
    <property type="component" value="Chromosome"/>
</dbReference>
<dbReference type="EC" id="2.7.13.3" evidence="2"/>
<dbReference type="InterPro" id="IPR000014">
    <property type="entry name" value="PAS"/>
</dbReference>
<dbReference type="InterPro" id="IPR001789">
    <property type="entry name" value="Sig_transdc_resp-reg_receiver"/>
</dbReference>
<evidence type="ECO:0000259" key="7">
    <source>
        <dbReference type="PROSITE" id="PS50109"/>
    </source>
</evidence>
<dbReference type="SMART" id="SM00448">
    <property type="entry name" value="REC"/>
    <property type="match status" value="1"/>
</dbReference>
<evidence type="ECO:0000259" key="9">
    <source>
        <dbReference type="PROSITE" id="PS50112"/>
    </source>
</evidence>
<name>A0A8E7AXF6_9EURY</name>
<dbReference type="Gene3D" id="3.40.50.2300">
    <property type="match status" value="1"/>
</dbReference>
<accession>A0A8E7AXF6</accession>
<evidence type="ECO:0000256" key="6">
    <source>
        <dbReference type="PROSITE-ProRule" id="PRU00169"/>
    </source>
</evidence>
<keyword evidence="3 6" id="KW-0597">Phosphoprotein</keyword>
<dbReference type="InterPro" id="IPR003594">
    <property type="entry name" value="HATPase_dom"/>
</dbReference>
<evidence type="ECO:0000256" key="1">
    <source>
        <dbReference type="ARBA" id="ARBA00000085"/>
    </source>
</evidence>
<dbReference type="InterPro" id="IPR036890">
    <property type="entry name" value="HATPase_C_sf"/>
</dbReference>
<dbReference type="SMART" id="SM00387">
    <property type="entry name" value="HATPase_c"/>
    <property type="match status" value="1"/>
</dbReference>
<dbReference type="CDD" id="cd00075">
    <property type="entry name" value="HATPase"/>
    <property type="match status" value="1"/>
</dbReference>
<dbReference type="Pfam" id="PF00072">
    <property type="entry name" value="Response_reg"/>
    <property type="match status" value="1"/>
</dbReference>
<dbReference type="InterPro" id="IPR011006">
    <property type="entry name" value="CheY-like_superfamily"/>
</dbReference>
<dbReference type="InterPro" id="IPR052162">
    <property type="entry name" value="Sensor_kinase/Photoreceptor"/>
</dbReference>
<sequence>MVYSVLFIDDDPEICSIAKAFLEKTGSFKVTTSESVKNSQQLLKKTHFDAIISDYAMPGSDGLAFLRSVRCKGNRIPFVILTGKGKEQIIIDALNSGADLYFEKSDTPKDLFHQISEKLVPLIKSKQAEVIFHEIFTQSPIAIEIYNSEGKLLQVNNACLDLFGIESQTEIFLFDLFQDPNIPKEVLKRLKNGEKIEYTRSFDFDLVKKKKLYNTSKTGEMYIKVQITPLDHSDINITGGYLVQIQDLTEQTISECALKTSEEKYRSIFSNNHSVMLIIDPNNGQIMDANPAACEYYGYTREELIQLKVTSINCLSEEDIFNEMDKARKEERNFFYFRHRLASGEIREVEVHSGPIKIEKKQLLYSIIHDITDKKRVEEALVTANKKLNMLSSITRHDILNVLTALTGYLEFAGTETSIEDARIFIQKAQVAARSIRHHIEFTRDYQDLGSKEPLWHDIRAIVKSSAALINTKQVKIEYDTESRLLVLADPLLLKVIYNLMENAIRHGQTITRISSYWEKKSDGCVDWIIEDDGIGIPLSLKKSIFSREVGKNTGLGLFLAREILAITGITIQEVGGEGEGARFLMKIPDGKYRIE</sequence>
<dbReference type="GO" id="GO:0000160">
    <property type="term" value="P:phosphorelay signal transduction system"/>
    <property type="evidence" value="ECO:0007669"/>
    <property type="project" value="InterPro"/>
</dbReference>
<dbReference type="GeneID" id="65098459"/>
<evidence type="ECO:0000259" key="8">
    <source>
        <dbReference type="PROSITE" id="PS50110"/>
    </source>
</evidence>
<dbReference type="PROSITE" id="PS50110">
    <property type="entry name" value="RESPONSE_REGULATORY"/>
    <property type="match status" value="1"/>
</dbReference>
<gene>
    <name evidence="10" type="ORF">KHC33_14705</name>
</gene>
<dbReference type="PRINTS" id="PR00344">
    <property type="entry name" value="BCTRLSENSOR"/>
</dbReference>
<dbReference type="PANTHER" id="PTHR43304:SF1">
    <property type="entry name" value="PAC DOMAIN-CONTAINING PROTEIN"/>
    <property type="match status" value="1"/>
</dbReference>
<keyword evidence="4" id="KW-0808">Transferase</keyword>
<evidence type="ECO:0000256" key="3">
    <source>
        <dbReference type="ARBA" id="ARBA00022553"/>
    </source>
</evidence>
<organism evidence="10 11">
    <name type="scientific">Methanospirillum purgamenti</name>
    <dbReference type="NCBI Taxonomy" id="2834276"/>
    <lineage>
        <taxon>Archaea</taxon>
        <taxon>Methanobacteriati</taxon>
        <taxon>Methanobacteriota</taxon>
        <taxon>Stenosarchaea group</taxon>
        <taxon>Methanomicrobia</taxon>
        <taxon>Methanomicrobiales</taxon>
        <taxon>Methanospirillaceae</taxon>
        <taxon>Methanospirillum</taxon>
    </lineage>
</organism>
<dbReference type="Pfam" id="PF02518">
    <property type="entry name" value="HATPase_c"/>
    <property type="match status" value="1"/>
</dbReference>
<dbReference type="InterPro" id="IPR035965">
    <property type="entry name" value="PAS-like_dom_sf"/>
</dbReference>
<dbReference type="SUPFAM" id="SSF55785">
    <property type="entry name" value="PYP-like sensor domain (PAS domain)"/>
    <property type="match status" value="2"/>
</dbReference>
<dbReference type="AlphaFoldDB" id="A0A8E7AXF6"/>
<keyword evidence="5" id="KW-0418">Kinase</keyword>